<evidence type="ECO:0000313" key="1">
    <source>
        <dbReference type="EMBL" id="BBE17041.1"/>
    </source>
</evidence>
<dbReference type="Proteomes" id="UP001193389">
    <property type="component" value="Chromosome"/>
</dbReference>
<accession>A0A5K7S655</accession>
<dbReference type="Gene3D" id="2.60.40.10">
    <property type="entry name" value="Immunoglobulins"/>
    <property type="match status" value="1"/>
</dbReference>
<evidence type="ECO:0000313" key="2">
    <source>
        <dbReference type="Proteomes" id="UP001193389"/>
    </source>
</evidence>
<keyword evidence="2" id="KW-1185">Reference proteome</keyword>
<proteinExistence type="predicted"/>
<dbReference type="EMBL" id="AP018694">
    <property type="protein sequence ID" value="BBE17041.1"/>
    <property type="molecule type" value="Genomic_DNA"/>
</dbReference>
<dbReference type="InterPro" id="IPR013783">
    <property type="entry name" value="Ig-like_fold"/>
</dbReference>
<gene>
    <name evidence="1" type="ORF">AQPE_1189</name>
</gene>
<dbReference type="AlphaFoldDB" id="A0A5K7S655"/>
<dbReference type="KEGG" id="anf:AQPE_1189"/>
<name>A0A5K7S655_9BACT</name>
<dbReference type="Pfam" id="PF13585">
    <property type="entry name" value="CHU_C"/>
    <property type="match status" value="1"/>
</dbReference>
<dbReference type="InterPro" id="IPR035986">
    <property type="entry name" value="PKD_dom_sf"/>
</dbReference>
<dbReference type="RefSeq" id="WP_318350067.1">
    <property type="nucleotide sequence ID" value="NZ_AP018694.1"/>
</dbReference>
<organism evidence="1 2">
    <name type="scientific">Aquipluma nitroreducens</name>
    <dbReference type="NCBI Taxonomy" id="2010828"/>
    <lineage>
        <taxon>Bacteria</taxon>
        <taxon>Pseudomonadati</taxon>
        <taxon>Bacteroidota</taxon>
        <taxon>Bacteroidia</taxon>
        <taxon>Marinilabiliales</taxon>
        <taxon>Prolixibacteraceae</taxon>
        <taxon>Aquipluma</taxon>
    </lineage>
</organism>
<dbReference type="SUPFAM" id="SSF49299">
    <property type="entry name" value="PKD domain"/>
    <property type="match status" value="1"/>
</dbReference>
<protein>
    <submittedName>
        <fullName evidence="1">Internalin</fullName>
    </submittedName>
</protein>
<dbReference type="NCBIfam" id="TIGR04131">
    <property type="entry name" value="Bac_Flav_CTERM"/>
    <property type="match status" value="1"/>
</dbReference>
<dbReference type="InterPro" id="IPR026341">
    <property type="entry name" value="T9SS_type_B"/>
</dbReference>
<sequence length="441" mass="49191">MNFTKILVGFLFFACFILASEVGISQITSTADAVVPTEYLSGVQDNIHVFCGGKGELNAMLIASYPQGENGNFEWLKYNSSTGIFDSYSNDQSGNQTSTISNLTDGCYRVNLTATSGAKTYTAWVFNNYLDVKAEITLSDCNSFTLNGAFDAPAIAYVDLSTGQPKEMNKQIKVEWSTDAGVVSRVLTSQVFDPPTKNTNYTLEVTDRFGCNGKAGVEYYSIVTKALFTYKLEDQGKGSNSEEIEAPATYTFTNTSENGDPGKYEWYFYKSTQQINDEKDAGTFKDSIQDIIYSDNPVYTYEKTGAYKVKLVSKKISESTTCTDYFYMKDYIEIDSSFIDAPNVFTPNGDGANDEFVVKFFSMKTVKFTIFNRWGKILHVWKSNNIQGFYNTKASVPQSVWNGKVGGNMATPGVYFYVVEGEGRDGKKRKANGFFHLFRDK</sequence>
<reference evidence="1" key="1">
    <citation type="journal article" date="2020" name="Int. J. Syst. Evol. Microbiol.">
        <title>Aquipluma nitroreducens gen. nov. sp. nov., a novel facultatively anaerobic bacterium isolated from a freshwater lake.</title>
        <authorList>
            <person name="Watanabe M."/>
            <person name="Kojima H."/>
            <person name="Fukui M."/>
        </authorList>
    </citation>
    <scope>NUCLEOTIDE SEQUENCE</scope>
    <source>
        <strain evidence="1">MeG22</strain>
    </source>
</reference>